<evidence type="ECO:0000313" key="1">
    <source>
        <dbReference type="EMBL" id="QJA46078.1"/>
    </source>
</evidence>
<evidence type="ECO:0000313" key="2">
    <source>
        <dbReference type="EMBL" id="QJH98849.1"/>
    </source>
</evidence>
<reference evidence="1" key="1">
    <citation type="submission" date="2020-03" db="EMBL/GenBank/DDBJ databases">
        <title>The deep terrestrial virosphere.</title>
        <authorList>
            <person name="Holmfeldt K."/>
            <person name="Nilsson E."/>
            <person name="Simone D."/>
            <person name="Lopez-Fernandez M."/>
            <person name="Wu X."/>
            <person name="de Brujin I."/>
            <person name="Lundin D."/>
            <person name="Andersson A."/>
            <person name="Bertilsson S."/>
            <person name="Dopson M."/>
        </authorList>
    </citation>
    <scope>NUCLEOTIDE SEQUENCE</scope>
    <source>
        <strain evidence="1">TM448A00312</strain>
        <strain evidence="2">TM448B01411</strain>
    </source>
</reference>
<dbReference type="EMBL" id="MT144755">
    <property type="protein sequence ID" value="QJH98849.1"/>
    <property type="molecule type" value="Genomic_DNA"/>
</dbReference>
<name>A0A6H1ZEW7_9ZZZZ</name>
<organism evidence="1">
    <name type="scientific">viral metagenome</name>
    <dbReference type="NCBI Taxonomy" id="1070528"/>
    <lineage>
        <taxon>unclassified sequences</taxon>
        <taxon>metagenomes</taxon>
        <taxon>organismal metagenomes</taxon>
    </lineage>
</organism>
<proteinExistence type="predicted"/>
<accession>A0A6H1ZEW7</accession>
<gene>
    <name evidence="1" type="ORF">TM448A00312_0036</name>
    <name evidence="2" type="ORF">TM448B01411_0004</name>
</gene>
<protein>
    <submittedName>
        <fullName evidence="1">Uncharacterized protein</fullName>
    </submittedName>
</protein>
<dbReference type="EMBL" id="MT144002">
    <property type="protein sequence ID" value="QJA46078.1"/>
    <property type="molecule type" value="Genomic_DNA"/>
</dbReference>
<sequence length="72" mass="8594">MTKPTKIKVLEEFREKTGQDIFNCCESAWQYDEIEKRLKQFLFKALSQAKAKGYEKGFDKGYETAKGERYWE</sequence>
<dbReference type="AlphaFoldDB" id="A0A6H1ZEW7"/>